<evidence type="ECO:0000313" key="2">
    <source>
        <dbReference type="EMBL" id="RPE08497.1"/>
    </source>
</evidence>
<evidence type="ECO:0000313" key="3">
    <source>
        <dbReference type="Proteomes" id="UP000278351"/>
    </source>
</evidence>
<dbReference type="RefSeq" id="WP_123847499.1">
    <property type="nucleotide sequence ID" value="NZ_RPDH01000002.1"/>
</dbReference>
<name>A0A3N4PWR1_9BACT</name>
<accession>A0A3N4PWR1</accession>
<dbReference type="OrthoDB" id="9811523at2"/>
<dbReference type="GO" id="GO:0016747">
    <property type="term" value="F:acyltransferase activity, transferring groups other than amino-acyl groups"/>
    <property type="evidence" value="ECO:0007669"/>
    <property type="project" value="InterPro"/>
</dbReference>
<protein>
    <submittedName>
        <fullName evidence="2">N-acetyltransferase</fullName>
    </submittedName>
</protein>
<dbReference type="InterPro" id="IPR051531">
    <property type="entry name" value="N-acetyltransferase"/>
</dbReference>
<proteinExistence type="predicted"/>
<sequence>MLNIQFTPFPELATERLVLRRMRPADAPQLFVLRSDPEMMQFIPRPLHQTEADSLALIDLCNDTADKNDGISWAVTEKGKDVLIGTIGFVKIQKEHFRAEVGYILHPAMQGKGIMKEALATVIDYGFREMKLHSIAAIVDPANTASAMLLEKSGFMKEGHLREHEFLLGRFWDSVIYSKLKYSFEL</sequence>
<dbReference type="CDD" id="cd04301">
    <property type="entry name" value="NAT_SF"/>
    <property type="match status" value="1"/>
</dbReference>
<gene>
    <name evidence="2" type="ORF">EGT74_15745</name>
</gene>
<dbReference type="AlphaFoldDB" id="A0A3N4PWR1"/>
<dbReference type="Pfam" id="PF13302">
    <property type="entry name" value="Acetyltransf_3"/>
    <property type="match status" value="1"/>
</dbReference>
<dbReference type="InterPro" id="IPR000182">
    <property type="entry name" value="GNAT_dom"/>
</dbReference>
<evidence type="ECO:0000259" key="1">
    <source>
        <dbReference type="PROSITE" id="PS51186"/>
    </source>
</evidence>
<dbReference type="PANTHER" id="PTHR43792:SF1">
    <property type="entry name" value="N-ACETYLTRANSFERASE DOMAIN-CONTAINING PROTEIN"/>
    <property type="match status" value="1"/>
</dbReference>
<dbReference type="Gene3D" id="3.40.630.30">
    <property type="match status" value="1"/>
</dbReference>
<keyword evidence="3" id="KW-1185">Reference proteome</keyword>
<dbReference type="EMBL" id="RPDH01000002">
    <property type="protein sequence ID" value="RPE08497.1"/>
    <property type="molecule type" value="Genomic_DNA"/>
</dbReference>
<dbReference type="SUPFAM" id="SSF55729">
    <property type="entry name" value="Acyl-CoA N-acyltransferases (Nat)"/>
    <property type="match status" value="1"/>
</dbReference>
<organism evidence="2 3">
    <name type="scientific">Chitinophaga lutea</name>
    <dbReference type="NCBI Taxonomy" id="2488634"/>
    <lineage>
        <taxon>Bacteria</taxon>
        <taxon>Pseudomonadati</taxon>
        <taxon>Bacteroidota</taxon>
        <taxon>Chitinophagia</taxon>
        <taxon>Chitinophagales</taxon>
        <taxon>Chitinophagaceae</taxon>
        <taxon>Chitinophaga</taxon>
    </lineage>
</organism>
<feature type="domain" description="N-acetyltransferase" evidence="1">
    <location>
        <begin position="17"/>
        <end position="173"/>
    </location>
</feature>
<dbReference type="InterPro" id="IPR016181">
    <property type="entry name" value="Acyl_CoA_acyltransferase"/>
</dbReference>
<dbReference type="PANTHER" id="PTHR43792">
    <property type="entry name" value="GNAT FAMILY, PUTATIVE (AFU_ORTHOLOGUE AFUA_3G00765)-RELATED-RELATED"/>
    <property type="match status" value="1"/>
</dbReference>
<reference evidence="2 3" key="1">
    <citation type="submission" date="2018-11" db="EMBL/GenBank/DDBJ databases">
        <title>Chitinophaga lutea sp.nov., isolate from arsenic contaminated soil.</title>
        <authorList>
            <person name="Zong Y."/>
        </authorList>
    </citation>
    <scope>NUCLEOTIDE SEQUENCE [LARGE SCALE GENOMIC DNA]</scope>
    <source>
        <strain evidence="2 3">ZY74</strain>
    </source>
</reference>
<dbReference type="Proteomes" id="UP000278351">
    <property type="component" value="Unassembled WGS sequence"/>
</dbReference>
<comment type="caution">
    <text evidence="2">The sequence shown here is derived from an EMBL/GenBank/DDBJ whole genome shotgun (WGS) entry which is preliminary data.</text>
</comment>
<dbReference type="PROSITE" id="PS51186">
    <property type="entry name" value="GNAT"/>
    <property type="match status" value="1"/>
</dbReference>
<keyword evidence="2" id="KW-0808">Transferase</keyword>